<dbReference type="Proteomes" id="UP000073494">
    <property type="component" value="Unassembled WGS sequence"/>
</dbReference>
<reference evidence="11" key="2">
    <citation type="submission" date="2022-07" db="EMBL/GenBank/DDBJ databases">
        <authorList>
            <person name="Peng Z."/>
        </authorList>
    </citation>
    <scope>NUCLEOTIDE SEQUENCE</scope>
    <source>
        <strain evidence="11">2022WUSS069</strain>
    </source>
</reference>
<dbReference type="EMBL" id="FIGH01000001">
    <property type="protein sequence ID" value="CYU35361.1"/>
    <property type="molecule type" value="Genomic_DNA"/>
</dbReference>
<name>A0A0Z8G405_STRSU</name>
<gene>
    <name evidence="10" type="primary">macB_3</name>
    <name evidence="7" type="synonym">macB_2</name>
    <name evidence="8" type="synonym">macB_4</name>
    <name evidence="6" type="synonym">macB_5</name>
    <name evidence="9" type="synonym">macB_6</name>
    <name evidence="4" type="ORF">ERS132392_00383</name>
    <name evidence="6" type="ORF">ERS132393_00950</name>
    <name evidence="5" type="ORF">ERS132410_00513</name>
    <name evidence="7" type="ORF">ERS132416_00222</name>
    <name evidence="9" type="ORF">ERS132442_02014</name>
    <name evidence="8" type="ORF">ERS132452_00911</name>
    <name evidence="10" type="ORF">ERS132521_00996</name>
    <name evidence="11" type="ORF">NQD44_07110</name>
</gene>
<evidence type="ECO:0000313" key="18">
    <source>
        <dbReference type="Proteomes" id="UP000074664"/>
    </source>
</evidence>
<evidence type="ECO:0000313" key="7">
    <source>
        <dbReference type="EMBL" id="CYU66427.1"/>
    </source>
</evidence>
<dbReference type="GO" id="GO:0005524">
    <property type="term" value="F:ATP binding"/>
    <property type="evidence" value="ECO:0007669"/>
    <property type="project" value="UniProtKB-KW"/>
</dbReference>
<protein>
    <submittedName>
        <fullName evidence="11">Bacteriocin export ABC transporter</fullName>
    </submittedName>
    <submittedName>
        <fullName evidence="10">Ribonuclease Z</fullName>
        <ecNumber evidence="10">3.1.26.11</ecNumber>
        <ecNumber evidence="10">3.6.3.-</ecNumber>
    </submittedName>
</protein>
<reference evidence="12 13" key="1">
    <citation type="submission" date="2016-02" db="EMBL/GenBank/DDBJ databases">
        <authorList>
            <consortium name="Pathogen Informatics"/>
        </authorList>
    </citation>
    <scope>NUCLEOTIDE SEQUENCE [LARGE SCALE GENOMIC DNA]</scope>
    <source>
        <strain evidence="4 18">LSS30</strain>
        <strain evidence="6 15">LSS31</strain>
        <strain evidence="5 16">LSS48</strain>
        <strain evidence="7 17">LSS54</strain>
        <strain evidence="9 12">LSS80</strain>
        <strain evidence="8 13">LSS90</strain>
        <strain evidence="10 14">SS975</strain>
    </source>
</reference>
<evidence type="ECO:0000313" key="9">
    <source>
        <dbReference type="EMBL" id="CYW01738.1"/>
    </source>
</evidence>
<dbReference type="Proteomes" id="UP000072353">
    <property type="component" value="Unassembled WGS sequence"/>
</dbReference>
<dbReference type="SMART" id="SM00382">
    <property type="entry name" value="AAA"/>
    <property type="match status" value="1"/>
</dbReference>
<keyword evidence="2" id="KW-0067">ATP-binding</keyword>
<dbReference type="PANTHER" id="PTHR42798:SF4">
    <property type="entry name" value="ABC TRANSPORTER DOMAIN-CONTAINING PROTEIN"/>
    <property type="match status" value="1"/>
</dbReference>
<dbReference type="Pfam" id="PF00005">
    <property type="entry name" value="ABC_tran"/>
    <property type="match status" value="1"/>
</dbReference>
<evidence type="ECO:0000313" key="11">
    <source>
        <dbReference type="EMBL" id="MCR1232871.1"/>
    </source>
</evidence>
<evidence type="ECO:0000313" key="13">
    <source>
        <dbReference type="Proteomes" id="UP000071765"/>
    </source>
</evidence>
<dbReference type="Proteomes" id="UP000071765">
    <property type="component" value="Unassembled WGS sequence"/>
</dbReference>
<evidence type="ECO:0000313" key="4">
    <source>
        <dbReference type="EMBL" id="CYU35361.1"/>
    </source>
</evidence>
<dbReference type="RefSeq" id="WP_024410876.1">
    <property type="nucleotide sequence ID" value="NZ_CECW01000039.1"/>
</dbReference>
<evidence type="ECO:0000313" key="16">
    <source>
        <dbReference type="Proteomes" id="UP000073485"/>
    </source>
</evidence>
<evidence type="ECO:0000313" key="15">
    <source>
        <dbReference type="Proteomes" id="UP000072530"/>
    </source>
</evidence>
<keyword evidence="1" id="KW-0547">Nucleotide-binding</keyword>
<dbReference type="InterPro" id="IPR019895">
    <property type="entry name" value="L_ocin_972_ABC"/>
</dbReference>
<dbReference type="EMBL" id="FIIN01000004">
    <property type="protein sequence ID" value="CYV83539.1"/>
    <property type="molecule type" value="Genomic_DNA"/>
</dbReference>
<evidence type="ECO:0000313" key="5">
    <source>
        <dbReference type="EMBL" id="CYU55801.1"/>
    </source>
</evidence>
<dbReference type="NCBIfam" id="TIGR03608">
    <property type="entry name" value="L_ocin_972_ABC"/>
    <property type="match status" value="1"/>
</dbReference>
<dbReference type="EMBL" id="FIGO01000003">
    <property type="protein sequence ID" value="CYU55801.1"/>
    <property type="molecule type" value="Genomic_DNA"/>
</dbReference>
<dbReference type="InterPro" id="IPR017871">
    <property type="entry name" value="ABC_transporter-like_CS"/>
</dbReference>
<evidence type="ECO:0000256" key="2">
    <source>
        <dbReference type="ARBA" id="ARBA00022840"/>
    </source>
</evidence>
<organism evidence="10 14">
    <name type="scientific">Streptococcus suis</name>
    <dbReference type="NCBI Taxonomy" id="1307"/>
    <lineage>
        <taxon>Bacteria</taxon>
        <taxon>Bacillati</taxon>
        <taxon>Bacillota</taxon>
        <taxon>Bacilli</taxon>
        <taxon>Lactobacillales</taxon>
        <taxon>Streptococcaceae</taxon>
        <taxon>Streptococcus</taxon>
    </lineage>
</organism>
<dbReference type="Proteomes" id="UP000072530">
    <property type="component" value="Unassembled WGS sequence"/>
</dbReference>
<dbReference type="EC" id="3.6.3.-" evidence="10"/>
<proteinExistence type="predicted"/>
<feature type="domain" description="ABC transporter" evidence="3">
    <location>
        <begin position="2"/>
        <end position="210"/>
    </location>
</feature>
<evidence type="ECO:0000313" key="10">
    <source>
        <dbReference type="EMBL" id="CYX42786.1"/>
    </source>
</evidence>
<dbReference type="EMBL" id="FIIE01000021">
    <property type="protein sequence ID" value="CYW01738.1"/>
    <property type="molecule type" value="Genomic_DNA"/>
</dbReference>
<keyword evidence="10" id="KW-0378">Hydrolase</keyword>
<dbReference type="GO" id="GO:0042781">
    <property type="term" value="F:3'-tRNA processing endoribonuclease activity"/>
    <property type="evidence" value="ECO:0007669"/>
    <property type="project" value="UniProtKB-EC"/>
</dbReference>
<accession>A0A0Z8G405</accession>
<evidence type="ECO:0000313" key="12">
    <source>
        <dbReference type="Proteomes" id="UP000070960"/>
    </source>
</evidence>
<evidence type="ECO:0000313" key="6">
    <source>
        <dbReference type="EMBL" id="CYU55981.1"/>
    </source>
</evidence>
<dbReference type="PROSITE" id="PS00211">
    <property type="entry name" value="ABC_TRANSPORTER_1"/>
    <property type="match status" value="1"/>
</dbReference>
<dbReference type="Proteomes" id="UP000073485">
    <property type="component" value="Unassembled WGS sequence"/>
</dbReference>
<dbReference type="Gene3D" id="3.40.50.300">
    <property type="entry name" value="P-loop containing nucleotide triphosphate hydrolases"/>
    <property type="match status" value="1"/>
</dbReference>
<evidence type="ECO:0000313" key="8">
    <source>
        <dbReference type="EMBL" id="CYV83539.1"/>
    </source>
</evidence>
<evidence type="ECO:0000313" key="14">
    <source>
        <dbReference type="Proteomes" id="UP000072353"/>
    </source>
</evidence>
<dbReference type="AlphaFoldDB" id="A0A0Z8G405"/>
<dbReference type="InterPro" id="IPR003593">
    <property type="entry name" value="AAA+_ATPase"/>
</dbReference>
<evidence type="ECO:0000313" key="17">
    <source>
        <dbReference type="Proteomes" id="UP000073494"/>
    </source>
</evidence>
<dbReference type="EMBL" id="FILL01000007">
    <property type="protein sequence ID" value="CYX42786.1"/>
    <property type="molecule type" value="Genomic_DNA"/>
</dbReference>
<dbReference type="SUPFAM" id="SSF52540">
    <property type="entry name" value="P-loop containing nucleoside triphosphate hydrolases"/>
    <property type="match status" value="1"/>
</dbReference>
<dbReference type="PANTHER" id="PTHR42798">
    <property type="entry name" value="LIPOPROTEIN-RELEASING SYSTEM ATP-BINDING PROTEIN LOLD"/>
    <property type="match status" value="1"/>
</dbReference>
<dbReference type="InterPro" id="IPR003439">
    <property type="entry name" value="ABC_transporter-like_ATP-bd"/>
</dbReference>
<dbReference type="EMBL" id="JANJPK010000017">
    <property type="protein sequence ID" value="MCR1232871.1"/>
    <property type="molecule type" value="Genomic_DNA"/>
</dbReference>
<dbReference type="GO" id="GO:0016887">
    <property type="term" value="F:ATP hydrolysis activity"/>
    <property type="evidence" value="ECO:0007669"/>
    <property type="project" value="InterPro"/>
</dbReference>
<sequence length="210" mass="23779">MIEIRNLQKQFSNRMILEKINLTFEDGKIYALIGKSGSGKSTLLNIIAKLIPYEDGVVEYGGKDIKKINEHIFYRDYLGYLFQHFGLIENESIGQNLELGFIGQKLSKKDKLVRKLEVLEKVNLSHLTLDQKIYELSGGEAQRVALAKIFLKNPPLILADEPTASLDPVNSQEVIELLTSLKTEDKIIIIATHNPAVWEKADVVVRMEDL</sequence>
<dbReference type="Proteomes" id="UP001206089">
    <property type="component" value="Unassembled WGS sequence"/>
</dbReference>
<dbReference type="Proteomes" id="UP000074664">
    <property type="component" value="Unassembled WGS sequence"/>
</dbReference>
<dbReference type="EMBL" id="FIGG01000002">
    <property type="protein sequence ID" value="CYU55981.1"/>
    <property type="molecule type" value="Genomic_DNA"/>
</dbReference>
<evidence type="ECO:0000256" key="1">
    <source>
        <dbReference type="ARBA" id="ARBA00022741"/>
    </source>
</evidence>
<dbReference type="InterPro" id="IPR027417">
    <property type="entry name" value="P-loop_NTPase"/>
</dbReference>
<dbReference type="EMBL" id="FIHD01000002">
    <property type="protein sequence ID" value="CYU66427.1"/>
    <property type="molecule type" value="Genomic_DNA"/>
</dbReference>
<dbReference type="Proteomes" id="UP000070960">
    <property type="component" value="Unassembled WGS sequence"/>
</dbReference>
<dbReference type="EC" id="3.1.26.11" evidence="10"/>
<dbReference type="PROSITE" id="PS50893">
    <property type="entry name" value="ABC_TRANSPORTER_2"/>
    <property type="match status" value="1"/>
</dbReference>
<evidence type="ECO:0000259" key="3">
    <source>
        <dbReference type="PROSITE" id="PS50893"/>
    </source>
</evidence>